<organism evidence="2 3">
    <name type="scientific">Coemansia thaxteri</name>
    <dbReference type="NCBI Taxonomy" id="2663907"/>
    <lineage>
        <taxon>Eukaryota</taxon>
        <taxon>Fungi</taxon>
        <taxon>Fungi incertae sedis</taxon>
        <taxon>Zoopagomycota</taxon>
        <taxon>Kickxellomycotina</taxon>
        <taxon>Kickxellomycetes</taxon>
        <taxon>Kickxellales</taxon>
        <taxon>Kickxellaceae</taxon>
        <taxon>Coemansia</taxon>
    </lineage>
</organism>
<feature type="compositionally biased region" description="Acidic residues" evidence="1">
    <location>
        <begin position="269"/>
        <end position="281"/>
    </location>
</feature>
<comment type="caution">
    <text evidence="2">The sequence shown here is derived from an EMBL/GenBank/DDBJ whole genome shotgun (WGS) entry which is preliminary data.</text>
</comment>
<feature type="region of interest" description="Disordered" evidence="1">
    <location>
        <begin position="269"/>
        <end position="289"/>
    </location>
</feature>
<dbReference type="OrthoDB" id="5594704at2759"/>
<sequence length="342" mass="37290">MNYAGAGNAYRAAGAIPVDECSERIDRLLQRVQQTHREYTARQGLEEPEAVTRFDAQQSSGTVSTVSLSESASEDEGIPQRGGGSLAEVKDKLARIRARRQQTAQEQVVAKGGGGGDFFEDPYNVALFRETTAACRDGDWDKRVYYYHLAQSNAAFKQASEAVEIRDCRAECLAEVGLRLHRADVDSVAAMLDDEGGGGVDLNRSFDWSRDGFGHMEFRRLSRALLSPGTDTRSVFPAPQPVATPSPQRALFPAYTDFRHALSRISEGALDEGDEDDEEAEGPAGFSAIPATPVAAEIVDDTPVVRAQIRDVARETRQLMEEIRLARAAIGALTRVVAESVR</sequence>
<protein>
    <submittedName>
        <fullName evidence="2">Uncharacterized protein</fullName>
    </submittedName>
</protein>
<evidence type="ECO:0000256" key="1">
    <source>
        <dbReference type="SAM" id="MobiDB-lite"/>
    </source>
</evidence>
<accession>A0A9W8BGS5</accession>
<name>A0A9W8BGS5_9FUNG</name>
<feature type="compositionally biased region" description="Polar residues" evidence="1">
    <location>
        <begin position="55"/>
        <end position="71"/>
    </location>
</feature>
<keyword evidence="3" id="KW-1185">Reference proteome</keyword>
<proteinExistence type="predicted"/>
<dbReference type="Proteomes" id="UP001150907">
    <property type="component" value="Unassembled WGS sequence"/>
</dbReference>
<reference evidence="2" key="1">
    <citation type="submission" date="2022-07" db="EMBL/GenBank/DDBJ databases">
        <title>Phylogenomic reconstructions and comparative analyses of Kickxellomycotina fungi.</title>
        <authorList>
            <person name="Reynolds N.K."/>
            <person name="Stajich J.E."/>
            <person name="Barry K."/>
            <person name="Grigoriev I.V."/>
            <person name="Crous P."/>
            <person name="Smith M.E."/>
        </authorList>
    </citation>
    <scope>NUCLEOTIDE SEQUENCE</scope>
    <source>
        <strain evidence="2">IMI 214461</strain>
    </source>
</reference>
<dbReference type="AlphaFoldDB" id="A0A9W8BGS5"/>
<feature type="region of interest" description="Disordered" evidence="1">
    <location>
        <begin position="54"/>
        <end position="84"/>
    </location>
</feature>
<evidence type="ECO:0000313" key="2">
    <source>
        <dbReference type="EMBL" id="KAJ2001422.1"/>
    </source>
</evidence>
<dbReference type="EMBL" id="JANBQF010000408">
    <property type="protein sequence ID" value="KAJ2001422.1"/>
    <property type="molecule type" value="Genomic_DNA"/>
</dbReference>
<evidence type="ECO:0000313" key="3">
    <source>
        <dbReference type="Proteomes" id="UP001150907"/>
    </source>
</evidence>
<gene>
    <name evidence="2" type="ORF">H4R26_004138</name>
</gene>